<name>A0A109BDK6_HYPSL</name>
<dbReference type="AlphaFoldDB" id="A0A109BDK6"/>
<dbReference type="PATRIC" id="fig|121290.4.peg.340"/>
<dbReference type="Pfam" id="PF02600">
    <property type="entry name" value="DsbB"/>
    <property type="match status" value="1"/>
</dbReference>
<dbReference type="GO" id="GO:0016020">
    <property type="term" value="C:membrane"/>
    <property type="evidence" value="ECO:0007669"/>
    <property type="project" value="UniProtKB-SubCell"/>
</dbReference>
<feature type="transmembrane region" description="Helical" evidence="5">
    <location>
        <begin position="138"/>
        <end position="161"/>
    </location>
</feature>
<evidence type="ECO:0000256" key="2">
    <source>
        <dbReference type="ARBA" id="ARBA00022692"/>
    </source>
</evidence>
<evidence type="ECO:0000313" key="7">
    <source>
        <dbReference type="Proteomes" id="UP000059074"/>
    </source>
</evidence>
<dbReference type="InterPro" id="IPR023380">
    <property type="entry name" value="DsbB-like_sf"/>
</dbReference>
<dbReference type="Proteomes" id="UP000059074">
    <property type="component" value="Unassembled WGS sequence"/>
</dbReference>
<keyword evidence="3 5" id="KW-1133">Transmembrane helix</keyword>
<dbReference type="RefSeq" id="WP_068462827.1">
    <property type="nucleotide sequence ID" value="NZ_LMTR01000073.1"/>
</dbReference>
<keyword evidence="7" id="KW-1185">Reference proteome</keyword>
<dbReference type="InterPro" id="IPR003752">
    <property type="entry name" value="DiS_bond_form_DsbB/BdbC"/>
</dbReference>
<feature type="transmembrane region" description="Helical" evidence="5">
    <location>
        <begin position="49"/>
        <end position="67"/>
    </location>
</feature>
<dbReference type="InterPro" id="IPR024199">
    <property type="entry name" value="Uncharacterised_DsbB"/>
</dbReference>
<evidence type="ECO:0000256" key="4">
    <source>
        <dbReference type="ARBA" id="ARBA00023136"/>
    </source>
</evidence>
<accession>A0A109BDK6</accession>
<dbReference type="GO" id="GO:0006457">
    <property type="term" value="P:protein folding"/>
    <property type="evidence" value="ECO:0007669"/>
    <property type="project" value="InterPro"/>
</dbReference>
<sequence>MPLSGSNPARNTAYQSGALALLFAAAAILIALAYEHIGGYAPCELCLMQRYAFYAGVPALFLALVAYSAGQRAVAALLFGLVGLAFLGNAGLAAYHAGVEWRFWEGPSGCTGSQALTTSAGNLLEALQQTHVVRCDEAAWRFLGISFAGWNVVCSLLIMWLSFSAMRRAARAA</sequence>
<evidence type="ECO:0000313" key="6">
    <source>
        <dbReference type="EMBL" id="KWT66242.1"/>
    </source>
</evidence>
<dbReference type="EMBL" id="LMTR01000073">
    <property type="protein sequence ID" value="KWT66242.1"/>
    <property type="molecule type" value="Genomic_DNA"/>
</dbReference>
<dbReference type="GO" id="GO:0015035">
    <property type="term" value="F:protein-disulfide reductase activity"/>
    <property type="evidence" value="ECO:0007669"/>
    <property type="project" value="InterPro"/>
</dbReference>
<dbReference type="Gene3D" id="1.20.1550.10">
    <property type="entry name" value="DsbB-like"/>
    <property type="match status" value="1"/>
</dbReference>
<evidence type="ECO:0000256" key="5">
    <source>
        <dbReference type="SAM" id="Phobius"/>
    </source>
</evidence>
<proteinExistence type="predicted"/>
<comment type="caution">
    <text evidence="6">The sequence shown here is derived from an EMBL/GenBank/DDBJ whole genome shotgun (WGS) entry which is preliminary data.</text>
</comment>
<dbReference type="SUPFAM" id="SSF158442">
    <property type="entry name" value="DsbB-like"/>
    <property type="match status" value="1"/>
</dbReference>
<evidence type="ECO:0000256" key="3">
    <source>
        <dbReference type="ARBA" id="ARBA00022989"/>
    </source>
</evidence>
<comment type="subcellular location">
    <subcellularLocation>
        <location evidence="1">Membrane</location>
        <topology evidence="1">Multi-pass membrane protein</topology>
    </subcellularLocation>
</comment>
<reference evidence="6 7" key="1">
    <citation type="submission" date="2015-10" db="EMBL/GenBank/DDBJ databases">
        <title>Transcriptomic analysis of a linuron degrading triple-species bacterial consortium.</title>
        <authorList>
            <person name="Albers P."/>
        </authorList>
    </citation>
    <scope>NUCLEOTIDE SEQUENCE [LARGE SCALE GENOMIC DNA]</scope>
    <source>
        <strain evidence="6 7">WDL6</strain>
    </source>
</reference>
<dbReference type="STRING" id="121290.APY04_2438"/>
<protein>
    <submittedName>
        <fullName evidence="6">Periplasmic thiol:disulfide oxidoreductase DsbB, required for DsbA reoxidation</fullName>
    </submittedName>
</protein>
<dbReference type="PIRSF" id="PIRSF033913">
    <property type="entry name" value="S-S_format_DsbB"/>
    <property type="match status" value="1"/>
</dbReference>
<feature type="transmembrane region" description="Helical" evidence="5">
    <location>
        <begin position="74"/>
        <end position="95"/>
    </location>
</feature>
<organism evidence="6 7">
    <name type="scientific">Hyphomicrobium sulfonivorans</name>
    <dbReference type="NCBI Taxonomy" id="121290"/>
    <lineage>
        <taxon>Bacteria</taxon>
        <taxon>Pseudomonadati</taxon>
        <taxon>Pseudomonadota</taxon>
        <taxon>Alphaproteobacteria</taxon>
        <taxon>Hyphomicrobiales</taxon>
        <taxon>Hyphomicrobiaceae</taxon>
        <taxon>Hyphomicrobium</taxon>
    </lineage>
</organism>
<keyword evidence="2 5" id="KW-0812">Transmembrane</keyword>
<keyword evidence="4 5" id="KW-0472">Membrane</keyword>
<dbReference type="OrthoDB" id="9808637at2"/>
<gene>
    <name evidence="6" type="ORF">APY04_2438</name>
</gene>
<evidence type="ECO:0000256" key="1">
    <source>
        <dbReference type="ARBA" id="ARBA00004141"/>
    </source>
</evidence>